<feature type="compositionally biased region" description="Polar residues" evidence="1">
    <location>
        <begin position="119"/>
        <end position="131"/>
    </location>
</feature>
<organism evidence="2 3">
    <name type="scientific">Madurella fahalii</name>
    <dbReference type="NCBI Taxonomy" id="1157608"/>
    <lineage>
        <taxon>Eukaryota</taxon>
        <taxon>Fungi</taxon>
        <taxon>Dikarya</taxon>
        <taxon>Ascomycota</taxon>
        <taxon>Pezizomycotina</taxon>
        <taxon>Sordariomycetes</taxon>
        <taxon>Sordariomycetidae</taxon>
        <taxon>Sordariales</taxon>
        <taxon>Sordariales incertae sedis</taxon>
        <taxon>Madurella</taxon>
    </lineage>
</organism>
<accession>A0ABQ0GQX3</accession>
<dbReference type="GeneID" id="98181099"/>
<comment type="caution">
    <text evidence="2">The sequence shown here is derived from an EMBL/GenBank/DDBJ whole genome shotgun (WGS) entry which is preliminary data.</text>
</comment>
<feature type="compositionally biased region" description="Low complexity" evidence="1">
    <location>
        <begin position="153"/>
        <end position="170"/>
    </location>
</feature>
<feature type="compositionally biased region" description="Basic residues" evidence="1">
    <location>
        <begin position="326"/>
        <end position="341"/>
    </location>
</feature>
<feature type="region of interest" description="Disordered" evidence="1">
    <location>
        <begin position="1"/>
        <end position="341"/>
    </location>
</feature>
<feature type="compositionally biased region" description="Low complexity" evidence="1">
    <location>
        <begin position="94"/>
        <end position="104"/>
    </location>
</feature>
<proteinExistence type="predicted"/>
<reference evidence="2 3" key="1">
    <citation type="submission" date="2024-09" db="EMBL/GenBank/DDBJ databases">
        <title>Itraconazole resistance in Madurella fahalii resulting from another homologue of gene encoding cytochrome P450 14-alpha sterol demethylase (CYP51).</title>
        <authorList>
            <person name="Yoshioka I."/>
            <person name="Fahal A.H."/>
            <person name="Kaneko S."/>
            <person name="Yaguchi T."/>
        </authorList>
    </citation>
    <scope>NUCLEOTIDE SEQUENCE [LARGE SCALE GENOMIC DNA]</scope>
    <source>
        <strain evidence="2 3">IFM 68171</strain>
    </source>
</reference>
<feature type="compositionally biased region" description="Polar residues" evidence="1">
    <location>
        <begin position="1"/>
        <end position="11"/>
    </location>
</feature>
<evidence type="ECO:0000313" key="2">
    <source>
        <dbReference type="EMBL" id="GAB1320147.1"/>
    </source>
</evidence>
<gene>
    <name evidence="2" type="ORF">MFIFM68171_10357</name>
</gene>
<evidence type="ECO:0000313" key="3">
    <source>
        <dbReference type="Proteomes" id="UP001628179"/>
    </source>
</evidence>
<feature type="compositionally biased region" description="Basic and acidic residues" evidence="1">
    <location>
        <begin position="174"/>
        <end position="191"/>
    </location>
</feature>
<protein>
    <submittedName>
        <fullName evidence="2">Uncharacterized protein</fullName>
    </submittedName>
</protein>
<dbReference type="EMBL" id="BAAFSV010000006">
    <property type="protein sequence ID" value="GAB1320147.1"/>
    <property type="molecule type" value="Genomic_DNA"/>
</dbReference>
<keyword evidence="3" id="KW-1185">Reference proteome</keyword>
<dbReference type="Proteomes" id="UP001628179">
    <property type="component" value="Unassembled WGS sequence"/>
</dbReference>
<feature type="compositionally biased region" description="Basic and acidic residues" evidence="1">
    <location>
        <begin position="288"/>
        <end position="325"/>
    </location>
</feature>
<evidence type="ECO:0000256" key="1">
    <source>
        <dbReference type="SAM" id="MobiDB-lite"/>
    </source>
</evidence>
<sequence>METIQNITNAASKAIWGDTKSHEEPVSGMMGNVAAGEPYDAGNIGEPNEAALASTEQRSTETEEVPIKPPATGAGSGTEQAQAASTPLPPTPAPEAQAQAKTTTGAVATEPKSQKQQEEGVQTINPATVPSASGMRDDSTKAQIDTRAPPPSTSTSTGPEPTTTTAASGAIRSSQDDKSNNKGHPTEGKEETGEEETIESRPVKVEGPGPRPIAEVAREHGGDAGTVGEEEEGVGHRRRDSAKGLGEEEAAGKMGMTEKDRGGTGEMYVRSSGLAAEGGDFDASRPGAGREADRLLEQKGIHKGEGAEVEAGDKHDSNGGKEKTSLKSKIKAKLHKPSLSA</sequence>
<dbReference type="RefSeq" id="XP_070921877.1">
    <property type="nucleotide sequence ID" value="XM_071065776.1"/>
</dbReference>
<name>A0ABQ0GQX3_9PEZI</name>